<gene>
    <name evidence="3" type="ORF">F3S47_18720</name>
</gene>
<dbReference type="Gene3D" id="2.60.40.1880">
    <property type="entry name" value="Invasion associated locus B (IalB) protein"/>
    <property type="match status" value="1"/>
</dbReference>
<proteinExistence type="predicted"/>
<dbReference type="InterPro" id="IPR010642">
    <property type="entry name" value="Invasion_prot_B"/>
</dbReference>
<name>A0A5J5GAX9_9RHOB</name>
<feature type="compositionally biased region" description="Acidic residues" evidence="1">
    <location>
        <begin position="172"/>
        <end position="189"/>
    </location>
</feature>
<feature type="region of interest" description="Disordered" evidence="1">
    <location>
        <begin position="166"/>
        <end position="189"/>
    </location>
</feature>
<keyword evidence="2" id="KW-0732">Signal</keyword>
<organism evidence="3 4">
    <name type="scientific">Histidinibacterium aquaticum</name>
    <dbReference type="NCBI Taxonomy" id="2613962"/>
    <lineage>
        <taxon>Bacteria</taxon>
        <taxon>Pseudomonadati</taxon>
        <taxon>Pseudomonadota</taxon>
        <taxon>Alphaproteobacteria</taxon>
        <taxon>Rhodobacterales</taxon>
        <taxon>Paracoccaceae</taxon>
        <taxon>Histidinibacterium</taxon>
    </lineage>
</organism>
<dbReference type="Proteomes" id="UP000326554">
    <property type="component" value="Unassembled WGS sequence"/>
</dbReference>
<dbReference type="AlphaFoldDB" id="A0A5J5GAX9"/>
<protein>
    <recommendedName>
        <fullName evidence="5">Invasion associated locus B family protein</fullName>
    </recommendedName>
</protein>
<feature type="chain" id="PRO_5023882816" description="Invasion associated locus B family protein" evidence="2">
    <location>
        <begin position="23"/>
        <end position="189"/>
    </location>
</feature>
<feature type="signal peptide" evidence="2">
    <location>
        <begin position="1"/>
        <end position="22"/>
    </location>
</feature>
<dbReference type="EMBL" id="VYQE01000008">
    <property type="protein sequence ID" value="KAA9005063.1"/>
    <property type="molecule type" value="Genomic_DNA"/>
</dbReference>
<sequence>MRHLAKAFFSALLLQMAGMAFAQGEDGPAPVSREEVGDWAIECFDEAETECQLYQRVLTQDPLVVAMVVTFYPIADGAFNAQIALPLGVDLSQRPELRLDAEPGIPLAWSRCIALGCLVEGSFNAGLMARIQDADQVVLAVFNPNGGELTIPLYMEGFEEAVSRLSTAEPALEPEAEAEPAPEIAPESE</sequence>
<reference evidence="3 4" key="1">
    <citation type="submission" date="2019-09" db="EMBL/GenBank/DDBJ databases">
        <authorList>
            <person name="Park J.-S."/>
            <person name="Choi H.-J."/>
        </authorList>
    </citation>
    <scope>NUCLEOTIDE SEQUENCE [LARGE SCALE GENOMIC DNA]</scope>
    <source>
        <strain evidence="3 4">176SS1-4</strain>
    </source>
</reference>
<evidence type="ECO:0000313" key="4">
    <source>
        <dbReference type="Proteomes" id="UP000326554"/>
    </source>
</evidence>
<dbReference type="RefSeq" id="WP_150446844.1">
    <property type="nucleotide sequence ID" value="NZ_VYQE01000008.1"/>
</dbReference>
<evidence type="ECO:0000256" key="1">
    <source>
        <dbReference type="SAM" id="MobiDB-lite"/>
    </source>
</evidence>
<evidence type="ECO:0008006" key="5">
    <source>
        <dbReference type="Google" id="ProtNLM"/>
    </source>
</evidence>
<comment type="caution">
    <text evidence="3">The sequence shown here is derived from an EMBL/GenBank/DDBJ whole genome shotgun (WGS) entry which is preliminary data.</text>
</comment>
<evidence type="ECO:0000256" key="2">
    <source>
        <dbReference type="SAM" id="SignalP"/>
    </source>
</evidence>
<dbReference type="InterPro" id="IPR038696">
    <property type="entry name" value="IalB_sf"/>
</dbReference>
<keyword evidence="4" id="KW-1185">Reference proteome</keyword>
<accession>A0A5J5GAX9</accession>
<evidence type="ECO:0000313" key="3">
    <source>
        <dbReference type="EMBL" id="KAA9005063.1"/>
    </source>
</evidence>
<dbReference type="Pfam" id="PF06776">
    <property type="entry name" value="IalB"/>
    <property type="match status" value="1"/>
</dbReference>